<dbReference type="Proteomes" id="UP000178448">
    <property type="component" value="Unassembled WGS sequence"/>
</dbReference>
<protein>
    <recommendedName>
        <fullName evidence="3">Nucleoside 2-deoxyribosyltransferase</fullName>
    </recommendedName>
</protein>
<dbReference type="AlphaFoldDB" id="A0A1F5YMM9"/>
<evidence type="ECO:0000313" key="2">
    <source>
        <dbReference type="Proteomes" id="UP000178448"/>
    </source>
</evidence>
<accession>A0A1F5YMM9</accession>
<gene>
    <name evidence="1" type="ORF">A2Z33_02600</name>
</gene>
<evidence type="ECO:0000313" key="1">
    <source>
        <dbReference type="EMBL" id="OGG01405.1"/>
    </source>
</evidence>
<sequence length="210" mass="23078">MSTENDQYGSGWVETAKRFKTLVDTNTQLPASPGKGVFLGHAFSVLLENPEGIIAPDNPSRRKLEKLMEILRLDDFSVHCALEREGWGERLMSPEKAVVLDNDQVSKADHIVTYPQNSPGAFMELGFAAAGADINMTNKSLLIILSGSVTQTDAINLTDEQNSVRGVIEWMKTQGSRAEVIYDNTVSLEEFVATVVPQIQDFVNPAQGEH</sequence>
<name>A0A1F5YMM9_9BACT</name>
<dbReference type="EMBL" id="MFJD01000016">
    <property type="protein sequence ID" value="OGG01405.1"/>
    <property type="molecule type" value="Genomic_DNA"/>
</dbReference>
<dbReference type="Gene3D" id="3.40.50.450">
    <property type="match status" value="1"/>
</dbReference>
<organism evidence="1 2">
    <name type="scientific">Candidatus Gottesmanbacteria bacterium RBG_16_52_11</name>
    <dbReference type="NCBI Taxonomy" id="1798374"/>
    <lineage>
        <taxon>Bacteria</taxon>
        <taxon>Candidatus Gottesmaniibacteriota</taxon>
    </lineage>
</organism>
<evidence type="ECO:0008006" key="3">
    <source>
        <dbReference type="Google" id="ProtNLM"/>
    </source>
</evidence>
<proteinExistence type="predicted"/>
<reference evidence="1 2" key="1">
    <citation type="journal article" date="2016" name="Nat. Commun.">
        <title>Thousands of microbial genomes shed light on interconnected biogeochemical processes in an aquifer system.</title>
        <authorList>
            <person name="Anantharaman K."/>
            <person name="Brown C.T."/>
            <person name="Hug L.A."/>
            <person name="Sharon I."/>
            <person name="Castelle C.J."/>
            <person name="Probst A.J."/>
            <person name="Thomas B.C."/>
            <person name="Singh A."/>
            <person name="Wilkins M.J."/>
            <person name="Karaoz U."/>
            <person name="Brodie E.L."/>
            <person name="Williams K.H."/>
            <person name="Hubbard S.S."/>
            <person name="Banfield J.F."/>
        </authorList>
    </citation>
    <scope>NUCLEOTIDE SEQUENCE [LARGE SCALE GENOMIC DNA]</scope>
</reference>
<comment type="caution">
    <text evidence="1">The sequence shown here is derived from an EMBL/GenBank/DDBJ whole genome shotgun (WGS) entry which is preliminary data.</text>
</comment>